<dbReference type="InterPro" id="IPR009057">
    <property type="entry name" value="Homeodomain-like_sf"/>
</dbReference>
<proteinExistence type="predicted"/>
<dbReference type="Pfam" id="PF17932">
    <property type="entry name" value="TetR_C_24"/>
    <property type="match status" value="1"/>
</dbReference>
<dbReference type="InterPro" id="IPR050109">
    <property type="entry name" value="HTH-type_TetR-like_transc_reg"/>
</dbReference>
<dbReference type="GO" id="GO:0000976">
    <property type="term" value="F:transcription cis-regulatory region binding"/>
    <property type="evidence" value="ECO:0007669"/>
    <property type="project" value="TreeGrafter"/>
</dbReference>
<sequence>MVCVTDANAGAQRGRPGYSRDDVINAAVRAFNSRGYDATSMGHVAKELGITKSALYHHISSKEEILELTVAHALSNLEAVVAEAAESDLGPGERVWSLIRGSIEVLCTDPKSVALLLRLRGNSDVEERALERRRKLTRSVVPLVRDAQEAGEIRADLDAAVLTRMVFGMVNSVAEWYDPKGKLGAEEIANSVAELLFGGLRAK</sequence>
<dbReference type="InterPro" id="IPR001647">
    <property type="entry name" value="HTH_TetR"/>
</dbReference>
<dbReference type="Gene3D" id="1.10.10.60">
    <property type="entry name" value="Homeodomain-like"/>
    <property type="match status" value="1"/>
</dbReference>
<dbReference type="GO" id="GO:0003700">
    <property type="term" value="F:DNA-binding transcription factor activity"/>
    <property type="evidence" value="ECO:0007669"/>
    <property type="project" value="TreeGrafter"/>
</dbReference>
<dbReference type="SUPFAM" id="SSF46689">
    <property type="entry name" value="Homeodomain-like"/>
    <property type="match status" value="1"/>
</dbReference>
<evidence type="ECO:0000256" key="4">
    <source>
        <dbReference type="PROSITE-ProRule" id="PRU00335"/>
    </source>
</evidence>
<keyword evidence="3" id="KW-0804">Transcription</keyword>
<dbReference type="InterPro" id="IPR036271">
    <property type="entry name" value="Tet_transcr_reg_TetR-rel_C_sf"/>
</dbReference>
<gene>
    <name evidence="6" type="ORF">CBE89_01645</name>
</gene>
<dbReference type="KEGG" id="cstr:CBE89_01645"/>
<accession>A0A2Z2IXZ3</accession>
<dbReference type="RefSeq" id="WP_086890536.1">
    <property type="nucleotide sequence ID" value="NZ_CP021252.1"/>
</dbReference>
<feature type="domain" description="HTH tetR-type" evidence="5">
    <location>
        <begin position="17"/>
        <end position="77"/>
    </location>
</feature>
<evidence type="ECO:0000313" key="6">
    <source>
        <dbReference type="EMBL" id="ART20352.1"/>
    </source>
</evidence>
<dbReference type="PANTHER" id="PTHR30055">
    <property type="entry name" value="HTH-TYPE TRANSCRIPTIONAL REGULATOR RUTR"/>
    <property type="match status" value="1"/>
</dbReference>
<protein>
    <submittedName>
        <fullName evidence="6">TetR family transcriptional regulator</fullName>
    </submittedName>
</protein>
<dbReference type="Pfam" id="PF00440">
    <property type="entry name" value="TetR_N"/>
    <property type="match status" value="1"/>
</dbReference>
<evidence type="ECO:0000256" key="1">
    <source>
        <dbReference type="ARBA" id="ARBA00023015"/>
    </source>
</evidence>
<organism evidence="6 7">
    <name type="scientific">Corynebacterium striatum</name>
    <dbReference type="NCBI Taxonomy" id="43770"/>
    <lineage>
        <taxon>Bacteria</taxon>
        <taxon>Bacillati</taxon>
        <taxon>Actinomycetota</taxon>
        <taxon>Actinomycetes</taxon>
        <taxon>Mycobacteriales</taxon>
        <taxon>Corynebacteriaceae</taxon>
        <taxon>Corynebacterium</taxon>
    </lineage>
</organism>
<evidence type="ECO:0000256" key="3">
    <source>
        <dbReference type="ARBA" id="ARBA00023163"/>
    </source>
</evidence>
<dbReference type="PANTHER" id="PTHR30055:SF234">
    <property type="entry name" value="HTH-TYPE TRANSCRIPTIONAL REGULATOR BETI"/>
    <property type="match status" value="1"/>
</dbReference>
<feature type="DNA-binding region" description="H-T-H motif" evidence="4">
    <location>
        <begin position="40"/>
        <end position="59"/>
    </location>
</feature>
<evidence type="ECO:0000313" key="7">
    <source>
        <dbReference type="Proteomes" id="UP000250197"/>
    </source>
</evidence>
<dbReference type="Gene3D" id="1.10.357.10">
    <property type="entry name" value="Tetracycline Repressor, domain 2"/>
    <property type="match status" value="1"/>
</dbReference>
<reference evidence="6 7" key="1">
    <citation type="submission" date="2017-05" db="EMBL/GenBank/DDBJ databases">
        <title>Complete genome sequence of Corynebacterium striatum KC-Na-1 isolated from Neophocaena asiaeorientalis in Korea.</title>
        <authorList>
            <person name="Kim J.H."/>
            <person name="Lee K."/>
        </authorList>
    </citation>
    <scope>NUCLEOTIDE SEQUENCE [LARGE SCALE GENOMIC DNA]</scope>
    <source>
        <strain evidence="6 7">KC-Na-01</strain>
    </source>
</reference>
<keyword evidence="1" id="KW-0805">Transcription regulation</keyword>
<name>A0A2Z2IXZ3_CORST</name>
<dbReference type="InterPro" id="IPR041490">
    <property type="entry name" value="KstR2_TetR_C"/>
</dbReference>
<evidence type="ECO:0000256" key="2">
    <source>
        <dbReference type="ARBA" id="ARBA00023125"/>
    </source>
</evidence>
<keyword evidence="2 4" id="KW-0238">DNA-binding</keyword>
<dbReference type="Proteomes" id="UP000250197">
    <property type="component" value="Chromosome"/>
</dbReference>
<dbReference type="PRINTS" id="PR00455">
    <property type="entry name" value="HTHTETR"/>
</dbReference>
<dbReference type="EMBL" id="CP021252">
    <property type="protein sequence ID" value="ART20352.1"/>
    <property type="molecule type" value="Genomic_DNA"/>
</dbReference>
<evidence type="ECO:0000259" key="5">
    <source>
        <dbReference type="PROSITE" id="PS50977"/>
    </source>
</evidence>
<dbReference type="PROSITE" id="PS50977">
    <property type="entry name" value="HTH_TETR_2"/>
    <property type="match status" value="1"/>
</dbReference>
<dbReference type="SUPFAM" id="SSF48498">
    <property type="entry name" value="Tetracyclin repressor-like, C-terminal domain"/>
    <property type="match status" value="1"/>
</dbReference>
<dbReference type="AlphaFoldDB" id="A0A2Z2IXZ3"/>